<proteinExistence type="predicted"/>
<dbReference type="OrthoDB" id="3737666at2759"/>
<protein>
    <submittedName>
        <fullName evidence="2">Uncharacterized protein</fullName>
    </submittedName>
</protein>
<sequence>MDTEEEAASPTPTAPSTIPLQPITLPQKRSAAAIPSVLQNTRKTPLMNHFGFTSLSFSTKTSLANIAKEALQIAQNLVEQTKLLDLLEVF</sequence>
<dbReference type="EMBL" id="ML996345">
    <property type="protein sequence ID" value="KAF2727242.1"/>
    <property type="molecule type" value="Genomic_DNA"/>
</dbReference>
<reference evidence="2" key="1">
    <citation type="journal article" date="2020" name="Stud. Mycol.">
        <title>101 Dothideomycetes genomes: a test case for predicting lifestyles and emergence of pathogens.</title>
        <authorList>
            <person name="Haridas S."/>
            <person name="Albert R."/>
            <person name="Binder M."/>
            <person name="Bloem J."/>
            <person name="Labutti K."/>
            <person name="Salamov A."/>
            <person name="Andreopoulos B."/>
            <person name="Baker S."/>
            <person name="Barry K."/>
            <person name="Bills G."/>
            <person name="Bluhm B."/>
            <person name="Cannon C."/>
            <person name="Castanera R."/>
            <person name="Culley D."/>
            <person name="Daum C."/>
            <person name="Ezra D."/>
            <person name="Gonzalez J."/>
            <person name="Henrissat B."/>
            <person name="Kuo A."/>
            <person name="Liang C."/>
            <person name="Lipzen A."/>
            <person name="Lutzoni F."/>
            <person name="Magnuson J."/>
            <person name="Mondo S."/>
            <person name="Nolan M."/>
            <person name="Ohm R."/>
            <person name="Pangilinan J."/>
            <person name="Park H.-J."/>
            <person name="Ramirez L."/>
            <person name="Alfaro M."/>
            <person name="Sun H."/>
            <person name="Tritt A."/>
            <person name="Yoshinaga Y."/>
            <person name="Zwiers L.-H."/>
            <person name="Turgeon B."/>
            <person name="Goodwin S."/>
            <person name="Spatafora J."/>
            <person name="Crous P."/>
            <person name="Grigoriev I."/>
        </authorList>
    </citation>
    <scope>NUCLEOTIDE SEQUENCE</scope>
    <source>
        <strain evidence="2">CBS 125425</strain>
    </source>
</reference>
<feature type="region of interest" description="Disordered" evidence="1">
    <location>
        <begin position="1"/>
        <end position="21"/>
    </location>
</feature>
<accession>A0A9P4USY4</accession>
<dbReference type="Proteomes" id="UP000799444">
    <property type="component" value="Unassembled WGS sequence"/>
</dbReference>
<gene>
    <name evidence="2" type="ORF">EJ04DRAFT_517395</name>
</gene>
<keyword evidence="3" id="KW-1185">Reference proteome</keyword>
<evidence type="ECO:0000313" key="2">
    <source>
        <dbReference type="EMBL" id="KAF2727242.1"/>
    </source>
</evidence>
<name>A0A9P4USY4_9PLEO</name>
<feature type="compositionally biased region" description="Low complexity" evidence="1">
    <location>
        <begin position="8"/>
        <end position="17"/>
    </location>
</feature>
<organism evidence="2 3">
    <name type="scientific">Polyplosphaeria fusca</name>
    <dbReference type="NCBI Taxonomy" id="682080"/>
    <lineage>
        <taxon>Eukaryota</taxon>
        <taxon>Fungi</taxon>
        <taxon>Dikarya</taxon>
        <taxon>Ascomycota</taxon>
        <taxon>Pezizomycotina</taxon>
        <taxon>Dothideomycetes</taxon>
        <taxon>Pleosporomycetidae</taxon>
        <taxon>Pleosporales</taxon>
        <taxon>Tetraplosphaeriaceae</taxon>
        <taxon>Polyplosphaeria</taxon>
    </lineage>
</organism>
<comment type="caution">
    <text evidence="2">The sequence shown here is derived from an EMBL/GenBank/DDBJ whole genome shotgun (WGS) entry which is preliminary data.</text>
</comment>
<evidence type="ECO:0000313" key="3">
    <source>
        <dbReference type="Proteomes" id="UP000799444"/>
    </source>
</evidence>
<evidence type="ECO:0000256" key="1">
    <source>
        <dbReference type="SAM" id="MobiDB-lite"/>
    </source>
</evidence>
<dbReference type="AlphaFoldDB" id="A0A9P4USY4"/>